<dbReference type="SUPFAM" id="SSF50965">
    <property type="entry name" value="Galactose oxidase, central domain"/>
    <property type="match status" value="1"/>
</dbReference>
<dbReference type="RefSeq" id="XP_019095417.1">
    <property type="nucleotide sequence ID" value="XM_019239872.1"/>
</dbReference>
<name>A0ABM1R8S9_CAMSA</name>
<dbReference type="Proteomes" id="UP000694864">
    <property type="component" value="Chromosome 3"/>
</dbReference>
<protein>
    <submittedName>
        <fullName evidence="4">F-box/kelch-repeat protein At1g20940</fullName>
    </submittedName>
</protein>
<proteinExistence type="predicted"/>
<feature type="transmembrane region" description="Helical" evidence="1">
    <location>
        <begin position="48"/>
        <end position="68"/>
    </location>
</feature>
<feature type="domain" description="F-box associated beta-propeller type 1" evidence="2">
    <location>
        <begin position="49"/>
        <end position="217"/>
    </location>
</feature>
<organism evidence="3 4">
    <name type="scientific">Camelina sativa</name>
    <name type="common">False flax</name>
    <name type="synonym">Myagrum sativum</name>
    <dbReference type="NCBI Taxonomy" id="90675"/>
    <lineage>
        <taxon>Eukaryota</taxon>
        <taxon>Viridiplantae</taxon>
        <taxon>Streptophyta</taxon>
        <taxon>Embryophyta</taxon>
        <taxon>Tracheophyta</taxon>
        <taxon>Spermatophyta</taxon>
        <taxon>Magnoliopsida</taxon>
        <taxon>eudicotyledons</taxon>
        <taxon>Gunneridae</taxon>
        <taxon>Pentapetalae</taxon>
        <taxon>rosids</taxon>
        <taxon>malvids</taxon>
        <taxon>Brassicales</taxon>
        <taxon>Brassicaceae</taxon>
        <taxon>Camelineae</taxon>
        <taxon>Camelina</taxon>
    </lineage>
</organism>
<evidence type="ECO:0000259" key="2">
    <source>
        <dbReference type="Pfam" id="PF07734"/>
    </source>
</evidence>
<dbReference type="GeneID" id="104778804"/>
<evidence type="ECO:0000313" key="3">
    <source>
        <dbReference type="Proteomes" id="UP000694864"/>
    </source>
</evidence>
<evidence type="ECO:0000256" key="1">
    <source>
        <dbReference type="SAM" id="Phobius"/>
    </source>
</evidence>
<dbReference type="PANTHER" id="PTHR31672">
    <property type="entry name" value="BNACNNG10540D PROTEIN"/>
    <property type="match status" value="1"/>
</dbReference>
<evidence type="ECO:0000313" key="4">
    <source>
        <dbReference type="RefSeq" id="XP_019095417.1"/>
    </source>
</evidence>
<dbReference type="InterPro" id="IPR050796">
    <property type="entry name" value="SCF_F-box_component"/>
</dbReference>
<keyword evidence="3" id="KW-1185">Reference proteome</keyword>
<reference evidence="4" key="2">
    <citation type="submission" date="2025-08" db="UniProtKB">
        <authorList>
            <consortium name="RefSeq"/>
        </authorList>
    </citation>
    <scope>IDENTIFICATION</scope>
    <source>
        <tissue evidence="4">Leaf</tissue>
    </source>
</reference>
<sequence>MRYCSWFKPSLFNLKPYGAYSIFCQPLVSSCDSTPFGNKMFSYGNKTCYIFGSCSGLLLFYVNGLFIVNPLTKTFRILDHHGSKLIPMILGGSYSKKDFTRAMCVGFAVNQNRTSKSFKIVCILEMGMVYGFEISDGYSWRLSDTTINAGSKSDLMTRMKHVYLDNTLHWLRNDGSIVTFNPETEQARMIPSIFHRESDTKLLLAADDKINRLTLISGTKEKISVYTLFENSKWTLARRIKIVPMEDNILVCWDMVAYDGKRLVVRDRKSTFEDLVHVYDLETNSWRVLGSTWCTRNNLRDFYKFTPSLFSIELDEQTKIIVDSNDQRIPYLIALMGLIGTQLQPTQLDLFGLVKA</sequence>
<dbReference type="PROSITE" id="PS51257">
    <property type="entry name" value="PROKAR_LIPOPROTEIN"/>
    <property type="match status" value="1"/>
</dbReference>
<dbReference type="InterPro" id="IPR011043">
    <property type="entry name" value="Gal_Oxase/kelch_b-propeller"/>
</dbReference>
<keyword evidence="1" id="KW-0472">Membrane</keyword>
<reference evidence="3" key="1">
    <citation type="journal article" date="2014" name="Nat. Commun.">
        <title>The emerging biofuel crop Camelina sativa retains a highly undifferentiated hexaploid genome structure.</title>
        <authorList>
            <person name="Kagale S."/>
            <person name="Koh C."/>
            <person name="Nixon J."/>
            <person name="Bollina V."/>
            <person name="Clarke W.E."/>
            <person name="Tuteja R."/>
            <person name="Spillane C."/>
            <person name="Robinson S.J."/>
            <person name="Links M.G."/>
            <person name="Clarke C."/>
            <person name="Higgins E.E."/>
            <person name="Huebert T."/>
            <person name="Sharpe A.G."/>
            <person name="Parkin I.A."/>
        </authorList>
    </citation>
    <scope>NUCLEOTIDE SEQUENCE [LARGE SCALE GENOMIC DNA]</scope>
    <source>
        <strain evidence="3">cv. DH55</strain>
    </source>
</reference>
<accession>A0ABM1R8S9</accession>
<dbReference type="Pfam" id="PF07734">
    <property type="entry name" value="FBA_1"/>
    <property type="match status" value="1"/>
</dbReference>
<keyword evidence="1" id="KW-0812">Transmembrane</keyword>
<keyword evidence="1" id="KW-1133">Transmembrane helix</keyword>
<dbReference type="InterPro" id="IPR006527">
    <property type="entry name" value="F-box-assoc_dom_typ1"/>
</dbReference>
<gene>
    <name evidence="4" type="primary">LOC104778804</name>
</gene>